<reference evidence="7 8" key="2">
    <citation type="submission" date="2016-12" db="EMBL/GenBank/DDBJ databases">
        <title>Genomic comparison of strains in the 'Actinomyces naeslundii' group.</title>
        <authorList>
            <person name="Mughal S.R."/>
            <person name="Do T."/>
            <person name="Gilbert S.C."/>
            <person name="Witherden E.A."/>
            <person name="Didelot X."/>
            <person name="Beighton D."/>
        </authorList>
    </citation>
    <scope>NUCLEOTIDE SEQUENCE [LARGE SCALE GENOMIC DNA]</scope>
    <source>
        <strain evidence="6 8">S24V</strain>
        <strain evidence="4 7">S64C</strain>
    </source>
</reference>
<evidence type="ECO:0000313" key="6">
    <source>
        <dbReference type="EMBL" id="OLO51122.1"/>
    </source>
</evidence>
<keyword evidence="10" id="KW-1185">Reference proteome</keyword>
<dbReference type="Proteomes" id="UP001289581">
    <property type="component" value="Unassembled WGS sequence"/>
</dbReference>
<dbReference type="EMBL" id="MSGO01000024">
    <property type="protein sequence ID" value="OLL14951.1"/>
    <property type="molecule type" value="Genomic_DNA"/>
</dbReference>
<proteinExistence type="predicted"/>
<reference evidence="5 9" key="1">
    <citation type="submission" date="2016-12" db="EMBL/GenBank/DDBJ databases">
        <title>Genomic Comparison of strains in the 'Actinomyces naeslundii' Group.</title>
        <authorList>
            <person name="Mughal S.R."/>
            <person name="Do T."/>
            <person name="Gilbert S.C."/>
            <person name="Witherden E.A."/>
            <person name="Didelot X."/>
            <person name="Beighton D."/>
        </authorList>
    </citation>
    <scope>NUCLEOTIDE SEQUENCE [LARGE SCALE GENOMIC DNA]</scope>
    <source>
        <strain evidence="5 9">CCUG 33920</strain>
    </source>
</reference>
<evidence type="ECO:0000313" key="7">
    <source>
        <dbReference type="Proteomes" id="UP000185736"/>
    </source>
</evidence>
<evidence type="ECO:0000259" key="2">
    <source>
        <dbReference type="Pfam" id="PF01402"/>
    </source>
</evidence>
<accession>A0A1Q8WE66</accession>
<dbReference type="EMBL" id="JAXBCZ010000001">
    <property type="protein sequence ID" value="MEA1304126.1"/>
    <property type="molecule type" value="Genomic_DNA"/>
</dbReference>
<dbReference type="OrthoDB" id="3239645at2"/>
<dbReference type="InterPro" id="IPR002145">
    <property type="entry name" value="CopG"/>
</dbReference>
<dbReference type="RefSeq" id="WP_009397524.1">
    <property type="nucleotide sequence ID" value="NZ_CAUQNV010000019.1"/>
</dbReference>
<feature type="region of interest" description="Disordered" evidence="1">
    <location>
        <begin position="22"/>
        <end position="43"/>
    </location>
</feature>
<dbReference type="Proteomes" id="UP000185736">
    <property type="component" value="Unassembled WGS sequence"/>
</dbReference>
<evidence type="ECO:0000256" key="1">
    <source>
        <dbReference type="SAM" id="MobiDB-lite"/>
    </source>
</evidence>
<dbReference type="GO" id="GO:0006355">
    <property type="term" value="P:regulation of DNA-templated transcription"/>
    <property type="evidence" value="ECO:0007669"/>
    <property type="project" value="InterPro"/>
</dbReference>
<comment type="caution">
    <text evidence="6">The sequence shown here is derived from an EMBL/GenBank/DDBJ whole genome shotgun (WGS) entry which is preliminary data.</text>
</comment>
<dbReference type="Pfam" id="PF01402">
    <property type="entry name" value="RHH_1"/>
    <property type="match status" value="1"/>
</dbReference>
<evidence type="ECO:0000313" key="3">
    <source>
        <dbReference type="EMBL" id="MEA1304126.1"/>
    </source>
</evidence>
<gene>
    <name evidence="5" type="ORF">BKH29_07600</name>
    <name evidence="6" type="ORF">BKH30_08920</name>
    <name evidence="4" type="ORF">BKH32_05770</name>
    <name evidence="3" type="ORF">QU665_03380</name>
</gene>
<evidence type="ECO:0000313" key="5">
    <source>
        <dbReference type="EMBL" id="OLO44323.1"/>
    </source>
</evidence>
<evidence type="ECO:0000313" key="9">
    <source>
        <dbReference type="Proteomes" id="UP000186857"/>
    </source>
</evidence>
<sequence length="89" mass="9910">MSTYKTKSGATLTDDEIERLGEAAERGEYPGTPGEFIVSPGRPRLSDEDLVTIAFKVPRSHRDALDRRAEAQGETRSQFMREALERALA</sequence>
<dbReference type="Proteomes" id="UP000186857">
    <property type="component" value="Unassembled WGS sequence"/>
</dbReference>
<name>A0A1Q8WE66_9ACTO</name>
<dbReference type="EMBL" id="MSKI01000102">
    <property type="protein sequence ID" value="OLO51122.1"/>
    <property type="molecule type" value="Genomic_DNA"/>
</dbReference>
<evidence type="ECO:0000313" key="10">
    <source>
        <dbReference type="Proteomes" id="UP001289581"/>
    </source>
</evidence>
<dbReference type="EMBL" id="MSKJ01000016">
    <property type="protein sequence ID" value="OLO44323.1"/>
    <property type="molecule type" value="Genomic_DNA"/>
</dbReference>
<organism evidence="6 8">
    <name type="scientific">Actinomyces oris</name>
    <dbReference type="NCBI Taxonomy" id="544580"/>
    <lineage>
        <taxon>Bacteria</taxon>
        <taxon>Bacillati</taxon>
        <taxon>Actinomycetota</taxon>
        <taxon>Actinomycetes</taxon>
        <taxon>Actinomycetales</taxon>
        <taxon>Actinomycetaceae</taxon>
        <taxon>Actinomyces</taxon>
    </lineage>
</organism>
<reference evidence="3 10" key="3">
    <citation type="submission" date="2023-06" db="EMBL/GenBank/DDBJ databases">
        <title>Actinomyces orist ORNL 0101 HMT-893 genome.</title>
        <authorList>
            <person name="Johnston C.D."/>
            <person name="Chen T."/>
            <person name="Dewhirst F.E."/>
        </authorList>
    </citation>
    <scope>NUCLEOTIDE SEQUENCE [LARGE SCALE GENOMIC DNA]</scope>
    <source>
        <strain evidence="3 10">ORNL 0101</strain>
    </source>
</reference>
<protein>
    <submittedName>
        <fullName evidence="3">Ribbon-helix-helix protein, CopG family</fullName>
    </submittedName>
</protein>
<evidence type="ECO:0000313" key="8">
    <source>
        <dbReference type="Proteomes" id="UP000186855"/>
    </source>
</evidence>
<dbReference type="AlphaFoldDB" id="A0A1Q8WE66"/>
<dbReference type="Proteomes" id="UP000186855">
    <property type="component" value="Unassembled WGS sequence"/>
</dbReference>
<feature type="domain" description="Ribbon-helix-helix protein CopG" evidence="2">
    <location>
        <begin position="56"/>
        <end position="89"/>
    </location>
</feature>
<evidence type="ECO:0000313" key="4">
    <source>
        <dbReference type="EMBL" id="OLL14951.1"/>
    </source>
</evidence>